<dbReference type="SMART" id="SM00422">
    <property type="entry name" value="HTH_MERR"/>
    <property type="match status" value="1"/>
</dbReference>
<keyword evidence="4" id="KW-0804">Transcription</keyword>
<evidence type="ECO:0000256" key="1">
    <source>
        <dbReference type="ARBA" id="ARBA00023015"/>
    </source>
</evidence>
<evidence type="ECO:0000259" key="5">
    <source>
        <dbReference type="PROSITE" id="PS50937"/>
    </source>
</evidence>
<dbReference type="GO" id="GO:0003677">
    <property type="term" value="F:DNA binding"/>
    <property type="evidence" value="ECO:0007669"/>
    <property type="project" value="UniProtKB-KW"/>
</dbReference>
<sequence length="241" mass="27812">MKVQDVASLVGISVRTLHHYDEIGLLTPDKDPQTGYRDYSDDDLTMLQHILFFKELGLPLKDIKEIIHNPAYDQLEALQLHRQMLLNKRAQLDRMLETVDGAIEAQKGGISVANEEKFKGFDFSVNPYEEEVRERWGDAKVDEAQSNVAQMDESKQEEMNAIYRELATIRDVDPTSTEAQTAIKKWYDFLNHNVATYTPEMFKGLGMMYVQDERFEQNIDQFGDGLAKFMSETMAKFAERQ</sequence>
<dbReference type="PANTHER" id="PTHR30204:SF90">
    <property type="entry name" value="HTH-TYPE TRANSCRIPTIONAL ACTIVATOR MTA"/>
    <property type="match status" value="1"/>
</dbReference>
<keyword evidence="3" id="KW-0010">Activator</keyword>
<dbReference type="EMBL" id="JBEPMX010000003">
    <property type="protein sequence ID" value="MET3682804.1"/>
    <property type="molecule type" value="Genomic_DNA"/>
</dbReference>
<protein>
    <submittedName>
        <fullName evidence="6">DNA-binding transcriptional MerR regulator</fullName>
    </submittedName>
</protein>
<keyword evidence="2 6" id="KW-0238">DNA-binding</keyword>
<gene>
    <name evidence="6" type="ORF">ABID56_000894</name>
</gene>
<dbReference type="SUPFAM" id="SSF89082">
    <property type="entry name" value="Antibiotic binding domain of TipA-like multidrug resistance regulators"/>
    <property type="match status" value="1"/>
</dbReference>
<dbReference type="PANTHER" id="PTHR30204">
    <property type="entry name" value="REDOX-CYCLING DRUG-SENSING TRANSCRIPTIONAL ACTIVATOR SOXR"/>
    <property type="match status" value="1"/>
</dbReference>
<dbReference type="PROSITE" id="PS50937">
    <property type="entry name" value="HTH_MERR_2"/>
    <property type="match status" value="1"/>
</dbReference>
<keyword evidence="7" id="KW-1185">Reference proteome</keyword>
<evidence type="ECO:0000256" key="2">
    <source>
        <dbReference type="ARBA" id="ARBA00023125"/>
    </source>
</evidence>
<evidence type="ECO:0000313" key="7">
    <source>
        <dbReference type="Proteomes" id="UP001549167"/>
    </source>
</evidence>
<comment type="caution">
    <text evidence="6">The sequence shown here is derived from an EMBL/GenBank/DDBJ whole genome shotgun (WGS) entry which is preliminary data.</text>
</comment>
<evidence type="ECO:0000313" key="6">
    <source>
        <dbReference type="EMBL" id="MET3682804.1"/>
    </source>
</evidence>
<reference evidence="6 7" key="1">
    <citation type="submission" date="2024-06" db="EMBL/GenBank/DDBJ databases">
        <title>Genomic Encyclopedia of Type Strains, Phase IV (KMG-IV): sequencing the most valuable type-strain genomes for metagenomic binning, comparative biology and taxonomic classification.</title>
        <authorList>
            <person name="Goeker M."/>
        </authorList>
    </citation>
    <scope>NUCLEOTIDE SEQUENCE [LARGE SCALE GENOMIC DNA]</scope>
    <source>
        <strain evidence="6 7">DSM 23520</strain>
    </source>
</reference>
<dbReference type="Proteomes" id="UP001549167">
    <property type="component" value="Unassembled WGS sequence"/>
</dbReference>
<keyword evidence="1" id="KW-0805">Transcription regulation</keyword>
<name>A0ABV2KTB3_9BACI</name>
<dbReference type="CDD" id="cd01106">
    <property type="entry name" value="HTH_TipAL-Mta"/>
    <property type="match status" value="1"/>
</dbReference>
<dbReference type="InterPro" id="IPR000551">
    <property type="entry name" value="MerR-type_HTH_dom"/>
</dbReference>
<evidence type="ECO:0000256" key="4">
    <source>
        <dbReference type="ARBA" id="ARBA00023163"/>
    </source>
</evidence>
<dbReference type="Pfam" id="PF07739">
    <property type="entry name" value="TipAS"/>
    <property type="match status" value="1"/>
</dbReference>
<evidence type="ECO:0000256" key="3">
    <source>
        <dbReference type="ARBA" id="ARBA00023159"/>
    </source>
</evidence>
<organism evidence="6 7">
    <name type="scientific">Alkalibacillus flavidus</name>
    <dbReference type="NCBI Taxonomy" id="546021"/>
    <lineage>
        <taxon>Bacteria</taxon>
        <taxon>Bacillati</taxon>
        <taxon>Bacillota</taxon>
        <taxon>Bacilli</taxon>
        <taxon>Bacillales</taxon>
        <taxon>Bacillaceae</taxon>
        <taxon>Alkalibacillus</taxon>
    </lineage>
</organism>
<proteinExistence type="predicted"/>
<dbReference type="Pfam" id="PF13411">
    <property type="entry name" value="MerR_1"/>
    <property type="match status" value="1"/>
</dbReference>
<dbReference type="Gene3D" id="1.10.490.50">
    <property type="entry name" value="Antibiotic binding domain of TipA-like multidrug resistance regulators"/>
    <property type="match status" value="1"/>
</dbReference>
<dbReference type="InterPro" id="IPR012925">
    <property type="entry name" value="TipAS_dom"/>
</dbReference>
<dbReference type="Gene3D" id="1.10.1660.10">
    <property type="match status" value="1"/>
</dbReference>
<dbReference type="InterPro" id="IPR047057">
    <property type="entry name" value="MerR_fam"/>
</dbReference>
<dbReference type="SUPFAM" id="SSF46955">
    <property type="entry name" value="Putative DNA-binding domain"/>
    <property type="match status" value="1"/>
</dbReference>
<accession>A0ABV2KTB3</accession>
<feature type="domain" description="HTH merR-type" evidence="5">
    <location>
        <begin position="1"/>
        <end position="69"/>
    </location>
</feature>
<dbReference type="InterPro" id="IPR009061">
    <property type="entry name" value="DNA-bd_dom_put_sf"/>
</dbReference>
<dbReference type="InterPro" id="IPR036244">
    <property type="entry name" value="TipA-like_antibiotic-bd"/>
</dbReference>